<dbReference type="InterPro" id="IPR003661">
    <property type="entry name" value="HisK_dim/P_dom"/>
</dbReference>
<evidence type="ECO:0000256" key="8">
    <source>
        <dbReference type="ARBA" id="ARBA00022692"/>
    </source>
</evidence>
<feature type="coiled-coil region" evidence="17">
    <location>
        <begin position="861"/>
        <end position="901"/>
    </location>
</feature>
<dbReference type="CDD" id="cd16922">
    <property type="entry name" value="HATPase_EvgS-ArcB-TorS-like"/>
    <property type="match status" value="1"/>
</dbReference>
<accession>A0A364LH65</accession>
<dbReference type="SMART" id="SM00387">
    <property type="entry name" value="HATPase_c"/>
    <property type="match status" value="1"/>
</dbReference>
<evidence type="ECO:0000259" key="21">
    <source>
        <dbReference type="PROSITE" id="PS50885"/>
    </source>
</evidence>
<keyword evidence="13" id="KW-0902">Two-component regulatory system</keyword>
<dbReference type="Gene3D" id="1.20.120.160">
    <property type="entry name" value="HPT domain"/>
    <property type="match status" value="1"/>
</dbReference>
<evidence type="ECO:0000256" key="16">
    <source>
        <dbReference type="PROSITE-ProRule" id="PRU00169"/>
    </source>
</evidence>
<evidence type="ECO:0000256" key="14">
    <source>
        <dbReference type="ARBA" id="ARBA00023136"/>
    </source>
</evidence>
<sequence length="908" mass="102504">MKGIGIKYQLRLTTLIPVFLVALLFAVFYNGQFSKDLHQHMSRLGEAYIRQLLPAAQLAMMRNDRRTLQGLINASTVNPEVQALAFYNAEGQLVAYRGGKHSIHKPFKPPEYTGDYIESKQITPYSINFVAPITIPKYNLYATTPFRAPSDYIPLQADDILGWLSIDIDTQSTLIKQYKMYIITIFITLLGLLISLTIHYFLSKQIYQPISRLRRSMKQILSNEFETKITVSSPGELGEIERGCAHLQKQYLNIVRELNHHIEVATADLQQGLELLEEKNIQLSLEKKKTEEKSRQKSEFIANMSHEIRTPMNGVIGFTNVLLESKLDALQLDYVKTIKSSAQDLLAIINDILDYSKMDAGKLHLDCIPLDLRGCIDEVLTLAAPNAHKKGIDLIPSTQINVPKTVLGDPLRIKQILTNLVSNAVKFTDHGYVLVRTSIEQESDKDYMLCVSVTDTGIGISPDDQTRLFNAFNQADTSITRRYGGTGLGLVICKKLVEAMQGRIVLNSELNKGSTFSVYIKLEKLSAYEVEKNQSHRFNNIKALCFDDNSLQLEALCNGLGYWGIECVPVTSFNQLEKAFSTHRDCTIAFINVNEGCEKQVAQILGKQKMPSVLISKWLIHNPQSLGANGFLFKPISIQKLHEVIEQLSSQTTAPVAMDQELDNLRKQLRLIHPEILIAEDNPVNRMLLNSLLSELSNIEAVEDGKETVRACNSKRYNLLLLDLQMPQLSGLEAAQQIRQQSMLNKLTPIVVISASGNDMNKDKMKKAGVDLCLQKPIDEKQLLTHLLRLLKKSKNQAIDWQLCVQKVSGNQALAEEFLNRFVEELHKSRVEFFELYNKQNIQGLQNAAHKLYGACCFCGVPHLQTQVSKLEKQAKEAKKIDEMKTTFAELIRNIDEVIDEYDSLYAT</sequence>
<dbReference type="Gene3D" id="6.10.340.10">
    <property type="match status" value="1"/>
</dbReference>
<feature type="domain" description="Histidine kinase" evidence="19">
    <location>
        <begin position="303"/>
        <end position="524"/>
    </location>
</feature>
<dbReference type="GO" id="GO:0005886">
    <property type="term" value="C:plasma membrane"/>
    <property type="evidence" value="ECO:0007669"/>
    <property type="project" value="UniProtKB-SubCell"/>
</dbReference>
<dbReference type="InterPro" id="IPR008207">
    <property type="entry name" value="Sig_transdc_His_kin_Hpt_dom"/>
</dbReference>
<evidence type="ECO:0000256" key="6">
    <source>
        <dbReference type="ARBA" id="ARBA00022553"/>
    </source>
</evidence>
<dbReference type="Gene3D" id="1.10.287.130">
    <property type="match status" value="1"/>
</dbReference>
<organism evidence="23 24">
    <name type="scientific">Legionella quinlivanii</name>
    <dbReference type="NCBI Taxonomy" id="45073"/>
    <lineage>
        <taxon>Bacteria</taxon>
        <taxon>Pseudomonadati</taxon>
        <taxon>Pseudomonadota</taxon>
        <taxon>Gammaproteobacteria</taxon>
        <taxon>Legionellales</taxon>
        <taxon>Legionellaceae</taxon>
        <taxon>Legionella</taxon>
    </lineage>
</organism>
<keyword evidence="6 16" id="KW-0597">Phosphoprotein</keyword>
<dbReference type="CDD" id="cd06225">
    <property type="entry name" value="HAMP"/>
    <property type="match status" value="1"/>
</dbReference>
<dbReference type="PANTHER" id="PTHR45339">
    <property type="entry name" value="HYBRID SIGNAL TRANSDUCTION HISTIDINE KINASE J"/>
    <property type="match status" value="1"/>
</dbReference>
<dbReference type="PANTHER" id="PTHR45339:SF1">
    <property type="entry name" value="HYBRID SIGNAL TRANSDUCTION HISTIDINE KINASE J"/>
    <property type="match status" value="1"/>
</dbReference>
<dbReference type="SUPFAM" id="SSF47384">
    <property type="entry name" value="Homodimeric domain of signal transducing histidine kinase"/>
    <property type="match status" value="1"/>
</dbReference>
<dbReference type="CDD" id="cd17546">
    <property type="entry name" value="REC_hyHK_CKI1_RcsC-like"/>
    <property type="match status" value="1"/>
</dbReference>
<dbReference type="Gene3D" id="3.30.565.10">
    <property type="entry name" value="Histidine kinase-like ATPase, C-terminal domain"/>
    <property type="match status" value="1"/>
</dbReference>
<dbReference type="SUPFAM" id="SSF55874">
    <property type="entry name" value="ATPase domain of HSP90 chaperone/DNA topoisomerase II/histidine kinase"/>
    <property type="match status" value="1"/>
</dbReference>
<name>A0A364LH65_9GAMM</name>
<dbReference type="FunFam" id="1.10.287.130:FF:000003">
    <property type="entry name" value="Histidine kinase"/>
    <property type="match status" value="1"/>
</dbReference>
<proteinExistence type="predicted"/>
<comment type="subcellular location">
    <subcellularLocation>
        <location evidence="2">Cell inner membrane</location>
        <topology evidence="2">Multi-pass membrane protein</topology>
    </subcellularLocation>
</comment>
<feature type="domain" description="Response regulatory" evidence="20">
    <location>
        <begin position="675"/>
        <end position="791"/>
    </location>
</feature>
<feature type="transmembrane region" description="Helical" evidence="18">
    <location>
        <begin position="12"/>
        <end position="31"/>
    </location>
</feature>
<evidence type="ECO:0000256" key="12">
    <source>
        <dbReference type="ARBA" id="ARBA00022989"/>
    </source>
</evidence>
<feature type="transmembrane region" description="Helical" evidence="18">
    <location>
        <begin position="180"/>
        <end position="202"/>
    </location>
</feature>
<dbReference type="SMART" id="SM00388">
    <property type="entry name" value="HisKA"/>
    <property type="match status" value="1"/>
</dbReference>
<dbReference type="EMBL" id="MVJN01000009">
    <property type="protein sequence ID" value="RAP35543.1"/>
    <property type="molecule type" value="Genomic_DNA"/>
</dbReference>
<dbReference type="InterPro" id="IPR003660">
    <property type="entry name" value="HAMP_dom"/>
</dbReference>
<evidence type="ECO:0000259" key="19">
    <source>
        <dbReference type="PROSITE" id="PS50109"/>
    </source>
</evidence>
<dbReference type="InterPro" id="IPR004358">
    <property type="entry name" value="Sig_transdc_His_kin-like_C"/>
</dbReference>
<dbReference type="InterPro" id="IPR003594">
    <property type="entry name" value="HATPase_dom"/>
</dbReference>
<evidence type="ECO:0000256" key="10">
    <source>
        <dbReference type="ARBA" id="ARBA00022777"/>
    </source>
</evidence>
<dbReference type="InterPro" id="IPR019247">
    <property type="entry name" value="Histidine_kinase_BarA_N"/>
</dbReference>
<keyword evidence="9" id="KW-0547">Nucleotide-binding</keyword>
<dbReference type="AlphaFoldDB" id="A0A364LH65"/>
<keyword evidence="7" id="KW-0808">Transferase</keyword>
<dbReference type="PROSITE" id="PS50894">
    <property type="entry name" value="HPT"/>
    <property type="match status" value="1"/>
</dbReference>
<dbReference type="InterPro" id="IPR036097">
    <property type="entry name" value="HisK_dim/P_sf"/>
</dbReference>
<evidence type="ECO:0000256" key="17">
    <source>
        <dbReference type="SAM" id="Coils"/>
    </source>
</evidence>
<keyword evidence="14 18" id="KW-0472">Membrane</keyword>
<keyword evidence="8 18" id="KW-0812">Transmembrane</keyword>
<dbReference type="PROSITE" id="PS50110">
    <property type="entry name" value="RESPONSE_REGULATORY"/>
    <property type="match status" value="1"/>
</dbReference>
<dbReference type="Pfam" id="PF01627">
    <property type="entry name" value="Hpt"/>
    <property type="match status" value="1"/>
</dbReference>
<comment type="catalytic activity">
    <reaction evidence="1">
        <text>ATP + protein L-histidine = ADP + protein N-phospho-L-histidine.</text>
        <dbReference type="EC" id="2.7.13.3"/>
    </reaction>
</comment>
<feature type="domain" description="HAMP" evidence="21">
    <location>
        <begin position="204"/>
        <end position="256"/>
    </location>
</feature>
<evidence type="ECO:0000256" key="1">
    <source>
        <dbReference type="ARBA" id="ARBA00000085"/>
    </source>
</evidence>
<evidence type="ECO:0000259" key="22">
    <source>
        <dbReference type="PROSITE" id="PS50894"/>
    </source>
</evidence>
<dbReference type="CDD" id="cd00082">
    <property type="entry name" value="HisKA"/>
    <property type="match status" value="1"/>
</dbReference>
<feature type="domain" description="HPt" evidence="22">
    <location>
        <begin position="811"/>
        <end position="908"/>
    </location>
</feature>
<dbReference type="InterPro" id="IPR036890">
    <property type="entry name" value="HATPase_C_sf"/>
</dbReference>
<dbReference type="PROSITE" id="PS50109">
    <property type="entry name" value="HIS_KIN"/>
    <property type="match status" value="1"/>
</dbReference>
<gene>
    <name evidence="23" type="ORF">B1207_12690</name>
</gene>
<dbReference type="Gene3D" id="3.40.50.2300">
    <property type="match status" value="1"/>
</dbReference>
<dbReference type="SUPFAM" id="SSF52172">
    <property type="entry name" value="CheY-like"/>
    <property type="match status" value="2"/>
</dbReference>
<evidence type="ECO:0000256" key="11">
    <source>
        <dbReference type="ARBA" id="ARBA00022840"/>
    </source>
</evidence>
<dbReference type="Pfam" id="PF09984">
    <property type="entry name" value="sCache_4"/>
    <property type="match status" value="1"/>
</dbReference>
<dbReference type="SMART" id="SM00073">
    <property type="entry name" value="HPT"/>
    <property type="match status" value="1"/>
</dbReference>
<dbReference type="Pfam" id="PF00072">
    <property type="entry name" value="Response_reg"/>
    <property type="match status" value="1"/>
</dbReference>
<evidence type="ECO:0000256" key="13">
    <source>
        <dbReference type="ARBA" id="ARBA00023012"/>
    </source>
</evidence>
<feature type="modified residue" description="4-aspartylphosphate" evidence="16">
    <location>
        <position position="723"/>
    </location>
</feature>
<dbReference type="PROSITE" id="PS50885">
    <property type="entry name" value="HAMP"/>
    <property type="match status" value="1"/>
</dbReference>
<reference evidence="23 24" key="1">
    <citation type="submission" date="2017-02" db="EMBL/GenBank/DDBJ databases">
        <title>Legionella quilivanii strain from human: case report and whole genome sequencing analysis.</title>
        <authorList>
            <person name="Lalancette C."/>
            <person name="Leduc J.-M."/>
            <person name="Levesque S."/>
            <person name="Fournier E."/>
            <person name="Saoud J."/>
            <person name="Faucher S.P."/>
            <person name="Bernard K."/>
            <person name="Martineau C."/>
            <person name="Longtin J."/>
        </authorList>
    </citation>
    <scope>NUCLEOTIDE SEQUENCE [LARGE SCALE GENOMIC DNA]</scope>
    <source>
        <strain evidence="23 24">ID143958</strain>
    </source>
</reference>
<dbReference type="GO" id="GO:0000155">
    <property type="term" value="F:phosphorelay sensor kinase activity"/>
    <property type="evidence" value="ECO:0007669"/>
    <property type="project" value="InterPro"/>
</dbReference>
<evidence type="ECO:0000256" key="18">
    <source>
        <dbReference type="SAM" id="Phobius"/>
    </source>
</evidence>
<keyword evidence="10 23" id="KW-0418">Kinase</keyword>
<evidence type="ECO:0000256" key="9">
    <source>
        <dbReference type="ARBA" id="ARBA00022741"/>
    </source>
</evidence>
<dbReference type="RefSeq" id="WP_112220319.1">
    <property type="nucleotide sequence ID" value="NZ_MVJN01000009.1"/>
</dbReference>
<dbReference type="InterPro" id="IPR036641">
    <property type="entry name" value="HPT_dom_sf"/>
</dbReference>
<keyword evidence="5" id="KW-0997">Cell inner membrane</keyword>
<evidence type="ECO:0000256" key="3">
    <source>
        <dbReference type="ARBA" id="ARBA00012438"/>
    </source>
</evidence>
<keyword evidence="17" id="KW-0175">Coiled coil</keyword>
<evidence type="ECO:0000256" key="4">
    <source>
        <dbReference type="ARBA" id="ARBA00022475"/>
    </source>
</evidence>
<dbReference type="InterPro" id="IPR001789">
    <property type="entry name" value="Sig_transdc_resp-reg_receiver"/>
</dbReference>
<keyword evidence="4" id="KW-1003">Cell membrane</keyword>
<comment type="caution">
    <text evidence="23">The sequence shown here is derived from an EMBL/GenBank/DDBJ whole genome shotgun (WGS) entry which is preliminary data.</text>
</comment>
<dbReference type="InterPro" id="IPR005467">
    <property type="entry name" value="His_kinase_dom"/>
</dbReference>
<dbReference type="FunFam" id="3.30.565.10:FF:000010">
    <property type="entry name" value="Sensor histidine kinase RcsC"/>
    <property type="match status" value="1"/>
</dbReference>
<evidence type="ECO:0000256" key="5">
    <source>
        <dbReference type="ARBA" id="ARBA00022519"/>
    </source>
</evidence>
<dbReference type="SUPFAM" id="SSF47226">
    <property type="entry name" value="Histidine-containing phosphotransfer domain, HPT domain"/>
    <property type="match status" value="1"/>
</dbReference>
<dbReference type="SMART" id="SM00448">
    <property type="entry name" value="REC"/>
    <property type="match status" value="1"/>
</dbReference>
<dbReference type="Pfam" id="PF00512">
    <property type="entry name" value="HisKA"/>
    <property type="match status" value="1"/>
</dbReference>
<protein>
    <recommendedName>
        <fullName evidence="3">histidine kinase</fullName>
        <ecNumber evidence="3">2.7.13.3</ecNumber>
    </recommendedName>
</protein>
<dbReference type="GO" id="GO:0005524">
    <property type="term" value="F:ATP binding"/>
    <property type="evidence" value="ECO:0007669"/>
    <property type="project" value="UniProtKB-KW"/>
</dbReference>
<keyword evidence="12 18" id="KW-1133">Transmembrane helix</keyword>
<dbReference type="PRINTS" id="PR00344">
    <property type="entry name" value="BCTRLSENSOR"/>
</dbReference>
<evidence type="ECO:0000256" key="2">
    <source>
        <dbReference type="ARBA" id="ARBA00004429"/>
    </source>
</evidence>
<keyword evidence="11" id="KW-0067">ATP-binding</keyword>
<evidence type="ECO:0000313" key="23">
    <source>
        <dbReference type="EMBL" id="RAP35543.1"/>
    </source>
</evidence>
<evidence type="ECO:0000256" key="15">
    <source>
        <dbReference type="PROSITE-ProRule" id="PRU00110"/>
    </source>
</evidence>
<evidence type="ECO:0000259" key="20">
    <source>
        <dbReference type="PROSITE" id="PS50110"/>
    </source>
</evidence>
<dbReference type="Proteomes" id="UP000249458">
    <property type="component" value="Unassembled WGS sequence"/>
</dbReference>
<dbReference type="InterPro" id="IPR011006">
    <property type="entry name" value="CheY-like_superfamily"/>
</dbReference>
<dbReference type="EC" id="2.7.13.3" evidence="3"/>
<feature type="modified residue" description="Phosphohistidine" evidence="15">
    <location>
        <position position="850"/>
    </location>
</feature>
<dbReference type="Pfam" id="PF02518">
    <property type="entry name" value="HATPase_c"/>
    <property type="match status" value="1"/>
</dbReference>
<evidence type="ECO:0000256" key="7">
    <source>
        <dbReference type="ARBA" id="ARBA00022679"/>
    </source>
</evidence>
<evidence type="ECO:0000313" key="24">
    <source>
        <dbReference type="Proteomes" id="UP000249458"/>
    </source>
</evidence>
<dbReference type="NCBIfam" id="NF045901">
    <property type="entry name" value="HisKinLetSLeg"/>
    <property type="match status" value="1"/>
</dbReference>